<comment type="caution">
    <text evidence="1">The sequence shown here is derived from an EMBL/GenBank/DDBJ whole genome shotgun (WGS) entry which is preliminary data.</text>
</comment>
<dbReference type="RefSeq" id="WP_110297356.1">
    <property type="nucleotide sequence ID" value="NZ_QJJM01000001.1"/>
</dbReference>
<protein>
    <submittedName>
        <fullName evidence="1">Trypsin-like peptidase</fullName>
    </submittedName>
</protein>
<dbReference type="Gene3D" id="2.40.10.120">
    <property type="match status" value="1"/>
</dbReference>
<accession>A0A2V3VCI5</accession>
<dbReference type="AlphaFoldDB" id="A0A2V3VCI5"/>
<dbReference type="Pfam" id="PF13365">
    <property type="entry name" value="Trypsin_2"/>
    <property type="match status" value="1"/>
</dbReference>
<dbReference type="OrthoDB" id="8210367at2"/>
<sequence>MSKRRSSNRAGCLPWVLGGILLLVWFGGDRGEWADTPLSVEQFDPRSPRRPMPDIGEGFVIADLGPQQDSQGTAFAVDRDGTWLTAEHVTNGCDRIGLVASDGIDAISDVFESREADVSVIRSGPLPDFALALTEELPEEGSLGYHMGFPAGNPSVVVSRFLGAAYATRGGPGGQSEPILAWAEGDRLPDFDGPLGGISGGPTFDEQGRVVGVNAASTPRRGRVLTTDPMAILRLVVASAAVDDRGEVADLSTPDLAVQLFQVLLDRGIIRQVYCDVR</sequence>
<keyword evidence="2" id="KW-1185">Reference proteome</keyword>
<gene>
    <name evidence="1" type="ORF">C7451_101495</name>
</gene>
<dbReference type="EMBL" id="QJJM01000001">
    <property type="protein sequence ID" value="PXW79427.1"/>
    <property type="molecule type" value="Genomic_DNA"/>
</dbReference>
<organism evidence="1 2">
    <name type="scientific">Blastomonas natatoria</name>
    <dbReference type="NCBI Taxonomy" id="34015"/>
    <lineage>
        <taxon>Bacteria</taxon>
        <taxon>Pseudomonadati</taxon>
        <taxon>Pseudomonadota</taxon>
        <taxon>Alphaproteobacteria</taxon>
        <taxon>Sphingomonadales</taxon>
        <taxon>Sphingomonadaceae</taxon>
        <taxon>Blastomonas</taxon>
    </lineage>
</organism>
<evidence type="ECO:0000313" key="1">
    <source>
        <dbReference type="EMBL" id="PXW79427.1"/>
    </source>
</evidence>
<dbReference type="InterPro" id="IPR009003">
    <property type="entry name" value="Peptidase_S1_PA"/>
</dbReference>
<dbReference type="Proteomes" id="UP000248014">
    <property type="component" value="Unassembled WGS sequence"/>
</dbReference>
<name>A0A2V3VCI5_9SPHN</name>
<reference evidence="1 2" key="1">
    <citation type="submission" date="2018-05" db="EMBL/GenBank/DDBJ databases">
        <title>Genomic Encyclopedia of Type Strains, Phase IV (KMG-IV): sequencing the most valuable type-strain genomes for metagenomic binning, comparative biology and taxonomic classification.</title>
        <authorList>
            <person name="Goeker M."/>
        </authorList>
    </citation>
    <scope>NUCLEOTIDE SEQUENCE [LARGE SCALE GENOMIC DNA]</scope>
    <source>
        <strain evidence="1 2">DSM 3183</strain>
    </source>
</reference>
<evidence type="ECO:0000313" key="2">
    <source>
        <dbReference type="Proteomes" id="UP000248014"/>
    </source>
</evidence>
<proteinExistence type="predicted"/>
<dbReference type="SUPFAM" id="SSF50494">
    <property type="entry name" value="Trypsin-like serine proteases"/>
    <property type="match status" value="1"/>
</dbReference>